<dbReference type="InterPro" id="IPR058240">
    <property type="entry name" value="rSAM_sf"/>
</dbReference>
<keyword evidence="7" id="KW-0408">Iron</keyword>
<dbReference type="SFLD" id="SFLDG01067">
    <property type="entry name" value="SPASM/twitch_domain_containing"/>
    <property type="match status" value="1"/>
</dbReference>
<sequence>MENECSKNVAPVIPADLAGITAKHPCYSVEAHRKFARMHLPVAPVCNISCNYCNRKYDCVNESRPGVTSEVLTPETSLAKFIRVKQEIPHLSVVGIAGPGDALANWKVVKRSIELIKDQAADTIFCLSTNGLLLPRYGRDIIALGIKHVTVTVNCLEPAIGAKIYHHIYYQGRYYAGEKAAERLLHNQLEGIKLLTDHGILVKINIVMIKDINDGHIPEVVKKVKSLGALMTNIMPLIPAPGSVFQNFPQTSRREVDVMRDLCQTDLFQMRHCQQCRADAIGLLTEDRSHQFRNPRPEPAPKCSIPAGRYKVAVTSRHRRLVDLHYGQAEEFHIYETDGMNSRFVESRPTRKYCLGPADCDGAEKIKAGLLQKIADCDAVLTMRIGYEAQQHLQQQGIAVIESCDGVEEGLRQAVRQLRHEADYPGTACGGS</sequence>
<dbReference type="STRING" id="146817.SAMN04488502_10440"/>
<dbReference type="PANTHER" id="PTHR43787">
    <property type="entry name" value="FEMO COFACTOR BIOSYNTHESIS PROTEIN NIFB-RELATED"/>
    <property type="match status" value="1"/>
</dbReference>
<proteinExistence type="inferred from homology"/>
<evidence type="ECO:0000256" key="8">
    <source>
        <dbReference type="ARBA" id="ARBA00023014"/>
    </source>
</evidence>
<evidence type="ECO:0000256" key="9">
    <source>
        <dbReference type="ARBA" id="ARBA00023231"/>
    </source>
</evidence>
<dbReference type="SFLD" id="SFLDF00281">
    <property type="entry name" value="FeMo_cofactor_biosynthesis_pro"/>
    <property type="match status" value="1"/>
</dbReference>
<dbReference type="PANTHER" id="PTHR43787:SF13">
    <property type="entry name" value="FEMO COFACTOR BIOSYNTHESIS PROTEIN NIFB"/>
    <property type="match status" value="1"/>
</dbReference>
<keyword evidence="13" id="KW-1185">Reference proteome</keyword>
<keyword evidence="5" id="KW-0949">S-adenosyl-L-methionine</keyword>
<comment type="cofactor">
    <cofactor evidence="1">
        <name>[4Fe-4S] cluster</name>
        <dbReference type="ChEBI" id="CHEBI:49883"/>
    </cofactor>
</comment>
<dbReference type="InterPro" id="IPR036105">
    <property type="entry name" value="DiNase_FeMo-co_biosyn_sf"/>
</dbReference>
<dbReference type="Gene3D" id="3.20.20.70">
    <property type="entry name" value="Aldolase class I"/>
    <property type="match status" value="1"/>
</dbReference>
<protein>
    <submittedName>
        <fullName evidence="12">Nitrogen fixation protein NifB</fullName>
    </submittedName>
</protein>
<accession>A0A1G9SJU5</accession>
<dbReference type="NCBIfam" id="TIGR01290">
    <property type="entry name" value="nifB"/>
    <property type="match status" value="1"/>
</dbReference>
<name>A0A1G9SJU5_9FIRM</name>
<comment type="pathway">
    <text evidence="2">Cofactor biosynthesis; Fe-Mo cofactor biosynthesis.</text>
</comment>
<dbReference type="RefSeq" id="WP_092072035.1">
    <property type="nucleotide sequence ID" value="NZ_FNHB01000004.1"/>
</dbReference>
<dbReference type="GO" id="GO:0051539">
    <property type="term" value="F:4 iron, 4 sulfur cluster binding"/>
    <property type="evidence" value="ECO:0007669"/>
    <property type="project" value="UniProtKB-KW"/>
</dbReference>
<gene>
    <name evidence="12" type="ORF">SAMN04488502_10440</name>
</gene>
<evidence type="ECO:0000256" key="6">
    <source>
        <dbReference type="ARBA" id="ARBA00022723"/>
    </source>
</evidence>
<keyword evidence="4" id="KW-0004">4Fe-4S</keyword>
<evidence type="ECO:0000256" key="10">
    <source>
        <dbReference type="ARBA" id="ARBA00023239"/>
    </source>
</evidence>
<dbReference type="PROSITE" id="PS51918">
    <property type="entry name" value="RADICAL_SAM"/>
    <property type="match status" value="1"/>
</dbReference>
<evidence type="ECO:0000256" key="1">
    <source>
        <dbReference type="ARBA" id="ARBA00001966"/>
    </source>
</evidence>
<dbReference type="InterPro" id="IPR007197">
    <property type="entry name" value="rSAM"/>
</dbReference>
<reference evidence="12 13" key="1">
    <citation type="submission" date="2016-10" db="EMBL/GenBank/DDBJ databases">
        <authorList>
            <person name="de Groot N.N."/>
        </authorList>
    </citation>
    <scope>NUCLEOTIDE SEQUENCE [LARGE SCALE GENOMIC DNA]</scope>
    <source>
        <strain evidence="12 13">DSM 1736</strain>
    </source>
</reference>
<dbReference type="PROSITE" id="PS01305">
    <property type="entry name" value="MOAA_NIFB_PQQE"/>
    <property type="match status" value="1"/>
</dbReference>
<organism evidence="12 13">
    <name type="scientific">Dendrosporobacter quercicolus</name>
    <dbReference type="NCBI Taxonomy" id="146817"/>
    <lineage>
        <taxon>Bacteria</taxon>
        <taxon>Bacillati</taxon>
        <taxon>Bacillota</taxon>
        <taxon>Negativicutes</taxon>
        <taxon>Selenomonadales</taxon>
        <taxon>Sporomusaceae</taxon>
        <taxon>Dendrosporobacter</taxon>
    </lineage>
</organism>
<dbReference type="Pfam" id="PF02579">
    <property type="entry name" value="Nitro_FeMo-Co"/>
    <property type="match status" value="1"/>
</dbReference>
<dbReference type="Pfam" id="PF04055">
    <property type="entry name" value="Radical_SAM"/>
    <property type="match status" value="1"/>
</dbReference>
<keyword evidence="8" id="KW-0411">Iron-sulfur</keyword>
<keyword evidence="9" id="KW-0535">Nitrogen fixation</keyword>
<evidence type="ECO:0000313" key="13">
    <source>
        <dbReference type="Proteomes" id="UP000214880"/>
    </source>
</evidence>
<evidence type="ECO:0000313" key="12">
    <source>
        <dbReference type="EMBL" id="SDM35756.1"/>
    </source>
</evidence>
<dbReference type="SFLD" id="SFLDG01068">
    <property type="entry name" value="FeMo_cofactor_biosynthesis_pro"/>
    <property type="match status" value="1"/>
</dbReference>
<evidence type="ECO:0000256" key="5">
    <source>
        <dbReference type="ARBA" id="ARBA00022691"/>
    </source>
</evidence>
<dbReference type="OrthoDB" id="9764725at2"/>
<comment type="similarity">
    <text evidence="3">Belongs to the radical SAM superfamily. NifB family.</text>
</comment>
<evidence type="ECO:0000259" key="11">
    <source>
        <dbReference type="PROSITE" id="PS51918"/>
    </source>
</evidence>
<dbReference type="Gene3D" id="3.30.420.130">
    <property type="entry name" value="Dinitrogenase iron-molybdenum cofactor biosynthesis domain"/>
    <property type="match status" value="1"/>
</dbReference>
<dbReference type="Proteomes" id="UP000214880">
    <property type="component" value="Unassembled WGS sequence"/>
</dbReference>
<dbReference type="EMBL" id="FNHB01000004">
    <property type="protein sequence ID" value="SDM35756.1"/>
    <property type="molecule type" value="Genomic_DNA"/>
</dbReference>
<evidence type="ECO:0000256" key="2">
    <source>
        <dbReference type="ARBA" id="ARBA00005155"/>
    </source>
</evidence>
<dbReference type="SUPFAM" id="SSF102114">
    <property type="entry name" value="Radical SAM enzymes"/>
    <property type="match status" value="1"/>
</dbReference>
<keyword evidence="6" id="KW-0479">Metal-binding</keyword>
<evidence type="ECO:0000256" key="3">
    <source>
        <dbReference type="ARBA" id="ARBA00006804"/>
    </source>
</evidence>
<dbReference type="GO" id="GO:0016829">
    <property type="term" value="F:lyase activity"/>
    <property type="evidence" value="ECO:0007669"/>
    <property type="project" value="UniProtKB-KW"/>
</dbReference>
<dbReference type="InterPro" id="IPR003731">
    <property type="entry name" value="Di-Nase_FeMo-co_biosynth"/>
</dbReference>
<dbReference type="UniPathway" id="UPA00782"/>
<dbReference type="GO" id="GO:0046872">
    <property type="term" value="F:metal ion binding"/>
    <property type="evidence" value="ECO:0007669"/>
    <property type="project" value="UniProtKB-KW"/>
</dbReference>
<feature type="domain" description="Radical SAM core" evidence="11">
    <location>
        <begin position="32"/>
        <end position="277"/>
    </location>
</feature>
<evidence type="ECO:0000256" key="7">
    <source>
        <dbReference type="ARBA" id="ARBA00023004"/>
    </source>
</evidence>
<dbReference type="SFLD" id="SFLDS00029">
    <property type="entry name" value="Radical_SAM"/>
    <property type="match status" value="1"/>
</dbReference>
<dbReference type="AlphaFoldDB" id="A0A1G9SJU5"/>
<dbReference type="InterPro" id="IPR000385">
    <property type="entry name" value="MoaA_NifB_PqqE_Fe-S-bd_CS"/>
</dbReference>
<dbReference type="InterPro" id="IPR013785">
    <property type="entry name" value="Aldolase_TIM"/>
</dbReference>
<evidence type="ECO:0000256" key="4">
    <source>
        <dbReference type="ARBA" id="ARBA00022485"/>
    </source>
</evidence>
<keyword evidence="10" id="KW-0456">Lyase</keyword>
<dbReference type="InterPro" id="IPR005980">
    <property type="entry name" value="Nase_CF_NifB"/>
</dbReference>
<dbReference type="SUPFAM" id="SSF53146">
    <property type="entry name" value="Nitrogenase accessory factor-like"/>
    <property type="match status" value="1"/>
</dbReference>